<dbReference type="EMBL" id="CM000782">
    <property type="protein sequence ID" value="AQK86939.1"/>
    <property type="molecule type" value="Genomic_DNA"/>
</dbReference>
<evidence type="ECO:0000313" key="2">
    <source>
        <dbReference type="EMBL" id="AQK86939.1"/>
    </source>
</evidence>
<dbReference type="AlphaFoldDB" id="A0A1D6M798"/>
<accession>A0A1D6M798</accession>
<organism evidence="2">
    <name type="scientific">Zea mays</name>
    <name type="common">Maize</name>
    <dbReference type="NCBI Taxonomy" id="4577"/>
    <lineage>
        <taxon>Eukaryota</taxon>
        <taxon>Viridiplantae</taxon>
        <taxon>Streptophyta</taxon>
        <taxon>Embryophyta</taxon>
        <taxon>Tracheophyta</taxon>
        <taxon>Spermatophyta</taxon>
        <taxon>Magnoliopsida</taxon>
        <taxon>Liliopsida</taxon>
        <taxon>Poales</taxon>
        <taxon>Poaceae</taxon>
        <taxon>PACMAD clade</taxon>
        <taxon>Panicoideae</taxon>
        <taxon>Andropogonodae</taxon>
        <taxon>Andropogoneae</taxon>
        <taxon>Tripsacinae</taxon>
        <taxon>Zea</taxon>
    </lineage>
</organism>
<protein>
    <submittedName>
        <fullName evidence="2">Global transcription factor group B1</fullName>
    </submittedName>
</protein>
<reference evidence="2" key="1">
    <citation type="submission" date="2015-12" db="EMBL/GenBank/DDBJ databases">
        <title>Update maize B73 reference genome by single molecule sequencing technologies.</title>
        <authorList>
            <consortium name="Maize Genome Sequencing Project"/>
            <person name="Ware D."/>
        </authorList>
    </citation>
    <scope>NUCLEOTIDE SEQUENCE</scope>
    <source>
        <tissue evidence="2">Seedling</tissue>
    </source>
</reference>
<name>A0A1D6M798_MAIZE</name>
<sequence length="46" mass="5304">MKKKMSSRLTRRIRGPRGGTGTIWTSAMTTTTTMRTVRMNLRRMTS</sequence>
<gene>
    <name evidence="2" type="ORF">ZEAMMB73_Zm00001d038570</name>
</gene>
<proteinExistence type="predicted"/>
<evidence type="ECO:0000256" key="1">
    <source>
        <dbReference type="SAM" id="MobiDB-lite"/>
    </source>
</evidence>
<feature type="region of interest" description="Disordered" evidence="1">
    <location>
        <begin position="1"/>
        <end position="24"/>
    </location>
</feature>
<feature type="compositionally biased region" description="Basic residues" evidence="1">
    <location>
        <begin position="1"/>
        <end position="15"/>
    </location>
</feature>